<proteinExistence type="inferred from homology"/>
<comment type="similarity">
    <text evidence="4">Belongs to the ferredoxin thioredoxin reductase alpha subunit family.</text>
</comment>
<evidence type="ECO:0000256" key="3">
    <source>
        <dbReference type="ARBA" id="ARBA00034474"/>
    </source>
</evidence>
<reference evidence="6" key="1">
    <citation type="submission" date="2021-01" db="EMBL/GenBank/DDBJ databases">
        <authorList>
            <person name="Corre E."/>
            <person name="Pelletier E."/>
            <person name="Niang G."/>
            <person name="Scheremetjew M."/>
            <person name="Finn R."/>
            <person name="Kale V."/>
            <person name="Holt S."/>
            <person name="Cochrane G."/>
            <person name="Meng A."/>
            <person name="Brown T."/>
            <person name="Cohen L."/>
        </authorList>
    </citation>
    <scope>NUCLEOTIDE SEQUENCE</scope>
    <source>
        <strain evidence="6">SL-175</strain>
    </source>
</reference>
<dbReference type="GO" id="GO:0015979">
    <property type="term" value="P:photosynthesis"/>
    <property type="evidence" value="ECO:0007669"/>
    <property type="project" value="InterPro"/>
</dbReference>
<protein>
    <recommendedName>
        <fullName evidence="5">Ferredoxin thioredoxin reductase alpha chain domain-containing protein</fullName>
    </recommendedName>
</protein>
<dbReference type="Gene3D" id="2.30.30.50">
    <property type="match status" value="1"/>
</dbReference>
<keyword evidence="1" id="KW-0560">Oxidoreductase</keyword>
<dbReference type="InterPro" id="IPR044166">
    <property type="entry name" value="FTRV"/>
</dbReference>
<organism evidence="6">
    <name type="scientific">Mantoniella antarctica</name>
    <dbReference type="NCBI Taxonomy" id="81844"/>
    <lineage>
        <taxon>Eukaryota</taxon>
        <taxon>Viridiplantae</taxon>
        <taxon>Chlorophyta</taxon>
        <taxon>Mamiellophyceae</taxon>
        <taxon>Mamiellales</taxon>
        <taxon>Mamiellaceae</taxon>
        <taxon>Mantoniella</taxon>
    </lineage>
</organism>
<name>A0A7S0SD67_9CHLO</name>
<sequence length="118" mass="12557">MSALASSASTFTGRAVRVAVTAPRGARQGGAAVRVRAKLEVGDKVKVTAKVVVFHMPLSRGAATDLQGMVGEVASRADDFNGKYISATFEYKVAIPIPDHVKGKTFIVHMREDEVEVV</sequence>
<feature type="domain" description="Ferredoxin thioredoxin reductase alpha chain" evidence="5">
    <location>
        <begin position="41"/>
        <end position="114"/>
    </location>
</feature>
<dbReference type="AlphaFoldDB" id="A0A7S0SD67"/>
<dbReference type="InterPro" id="IPR008990">
    <property type="entry name" value="Elect_transpt_acc-like_dom_sf"/>
</dbReference>
<evidence type="ECO:0000259" key="5">
    <source>
        <dbReference type="Pfam" id="PF02941"/>
    </source>
</evidence>
<dbReference type="PANTHER" id="PTHR46937">
    <property type="entry name" value="FERREDOXIN-THIOREDOXIN REDUCTASE, VARIABLE CHAIN"/>
    <property type="match status" value="1"/>
</dbReference>
<gene>
    <name evidence="6" type="ORF">MANT1106_LOCUS5144</name>
</gene>
<dbReference type="PANTHER" id="PTHR46937:SF4">
    <property type="entry name" value="FERREDOXIN-THIOREDOXIN REDUCTASE SUBUNIT A1, CHLOROPLASTIC"/>
    <property type="match status" value="1"/>
</dbReference>
<comment type="function">
    <text evidence="3">Variable subunit of the ferredoxin-thioredoxin reductase (FTR), which catalyzes the two-electron reduction of thioredoxins by the electrons provided by reduced ferredoxin.</text>
</comment>
<dbReference type="EMBL" id="HBFC01008944">
    <property type="protein sequence ID" value="CAD8702462.1"/>
    <property type="molecule type" value="Transcribed_RNA"/>
</dbReference>
<evidence type="ECO:0000313" key="6">
    <source>
        <dbReference type="EMBL" id="CAD8702462.1"/>
    </source>
</evidence>
<evidence type="ECO:0000256" key="4">
    <source>
        <dbReference type="ARBA" id="ARBA00034490"/>
    </source>
</evidence>
<evidence type="ECO:0000256" key="1">
    <source>
        <dbReference type="ARBA" id="ARBA00023002"/>
    </source>
</evidence>
<accession>A0A7S0SD67</accession>
<comment type="subunit">
    <text evidence="2">Heterodimer of subunit A (variable subunit) and subunit B (catalytic subunit). Heterodimeric FTR forms a complex with ferredoxin and thioredoxin.</text>
</comment>
<dbReference type="SUPFAM" id="SSF50090">
    <property type="entry name" value="Electron transport accessory proteins"/>
    <property type="match status" value="1"/>
</dbReference>
<dbReference type="InterPro" id="IPR004207">
    <property type="entry name" value="Fd_thioredoxin_Rdtase_alpha"/>
</dbReference>
<evidence type="ECO:0000256" key="2">
    <source>
        <dbReference type="ARBA" id="ARBA00026011"/>
    </source>
</evidence>
<dbReference type="GO" id="GO:0016491">
    <property type="term" value="F:oxidoreductase activity"/>
    <property type="evidence" value="ECO:0007669"/>
    <property type="project" value="UniProtKB-KW"/>
</dbReference>
<dbReference type="Pfam" id="PF02941">
    <property type="entry name" value="FeThRed_A"/>
    <property type="match status" value="1"/>
</dbReference>